<dbReference type="PANTHER" id="PTHR10656:SF42">
    <property type="entry name" value="CYCLIC GMP-AMP SYNTHASE-LIKE PROTEIN-RELATED"/>
    <property type="match status" value="1"/>
</dbReference>
<feature type="compositionally biased region" description="Acidic residues" evidence="12">
    <location>
        <begin position="670"/>
        <end position="689"/>
    </location>
</feature>
<evidence type="ECO:0000256" key="7">
    <source>
        <dbReference type="ARBA" id="ARBA00022771"/>
    </source>
</evidence>
<evidence type="ECO:0000256" key="2">
    <source>
        <dbReference type="ARBA" id="ARBA00008307"/>
    </source>
</evidence>
<name>A0A8B8AIQ7_CRAVI</name>
<dbReference type="KEGG" id="cvn:111102821"/>
<feature type="compositionally biased region" description="Basic and acidic residues" evidence="12">
    <location>
        <begin position="690"/>
        <end position="701"/>
    </location>
</feature>
<keyword evidence="6" id="KW-0547">Nucleotide-binding</keyword>
<dbReference type="PROSITE" id="PS50135">
    <property type="entry name" value="ZF_ZZ_2"/>
    <property type="match status" value="1"/>
</dbReference>
<keyword evidence="14" id="KW-1185">Reference proteome</keyword>
<dbReference type="InterPro" id="IPR046906">
    <property type="entry name" value="Mab-21_HhH/H2TH-like"/>
</dbReference>
<dbReference type="PANTHER" id="PTHR10656">
    <property type="entry name" value="CELL FATE DETERMINING PROTEIN MAB21-RELATED"/>
    <property type="match status" value="1"/>
</dbReference>
<accession>A0A8B8AIQ7</accession>
<keyword evidence="10" id="KW-0460">Magnesium</keyword>
<dbReference type="InterPro" id="IPR000433">
    <property type="entry name" value="Znf_ZZ"/>
</dbReference>
<evidence type="ECO:0000256" key="4">
    <source>
        <dbReference type="ARBA" id="ARBA00022695"/>
    </source>
</evidence>
<dbReference type="GeneID" id="111102821"/>
<keyword evidence="8" id="KW-0862">Zinc</keyword>
<dbReference type="Pfam" id="PF03281">
    <property type="entry name" value="Mab-21"/>
    <property type="match status" value="1"/>
</dbReference>
<evidence type="ECO:0000313" key="15">
    <source>
        <dbReference type="RefSeq" id="XP_022291417.1"/>
    </source>
</evidence>
<sequence length="701" mass="81139">MIMDIRCCSATTPHFFQRTILSAVNKDLLDDLSNLAIPPTKFKRLKEVIKDSLTRSEGWMFYEFPFKIQIHPCFSELHIEFIGSTSEGLSISEITESSENEELDLTAILQTIKATEHGCADESKTWLEIQYCAENPGFVRLKVHMADNSEHWCGLSNLVSNQDGSINEFYLSPEAFTDEFFMMVCLRCSVENLHYTAYCKDSERLFEEDEESTETDDFVKEGQTHLFYIVSQEGPAVKTTILFTDRDLSLQYDCSLAVPCSEWPSIAEEFKHRKRLSGFPSVDFVQRITSMGCLLVPKFPQDSKTLLEWRLSFCLVERELMLNLSDIQKRCYLLFKAIWRKFLCPPIGKALQSYHLKNVFLWECESVCQEEWTDEKMVARVTGLLQRLQYNLFTRYCPHYILRKNNLFKEIDNSLLFYAGMRVQTAIFQSKVVWIDNDNLLFLPAHKSRTSLGRKLRNTCISALKYVVEAMVTSSVKNKNKDDVLGYKFDSESMSALRSEFRQSFDEDMTEYICQYINSSLKNHPDNITRTYICSRAEPKQLLTKNLLLDGLSSLSNIVMNWGNIVEVITSLEVLETENLKEYGYSDIYGVTEKLKLFYRMGMDDFGRFDERSSDADDDENFDDFWEGCIVCDECEKEIAGGRYHCTTCPDFDVCVECFPESQHPHEFEFVDDDGSDEDENENDEDDDDGGHVDNMECKQS</sequence>
<dbReference type="SMART" id="SM01265">
    <property type="entry name" value="Mab-21"/>
    <property type="match status" value="1"/>
</dbReference>
<keyword evidence="5" id="KW-0479">Metal-binding</keyword>
<evidence type="ECO:0000256" key="9">
    <source>
        <dbReference type="ARBA" id="ARBA00022840"/>
    </source>
</evidence>
<dbReference type="Gene3D" id="3.30.60.90">
    <property type="match status" value="1"/>
</dbReference>
<dbReference type="PROSITE" id="PS01357">
    <property type="entry name" value="ZF_ZZ_1"/>
    <property type="match status" value="1"/>
</dbReference>
<evidence type="ECO:0000256" key="6">
    <source>
        <dbReference type="ARBA" id="ARBA00022741"/>
    </source>
</evidence>
<gene>
    <name evidence="15" type="primary">LOC111102821</name>
</gene>
<dbReference type="SMART" id="SM00291">
    <property type="entry name" value="ZnF_ZZ"/>
    <property type="match status" value="1"/>
</dbReference>
<evidence type="ECO:0000256" key="8">
    <source>
        <dbReference type="ARBA" id="ARBA00022833"/>
    </source>
</evidence>
<evidence type="ECO:0000259" key="13">
    <source>
        <dbReference type="PROSITE" id="PS50135"/>
    </source>
</evidence>
<dbReference type="GO" id="GO:0005524">
    <property type="term" value="F:ATP binding"/>
    <property type="evidence" value="ECO:0007669"/>
    <property type="project" value="UniProtKB-KW"/>
</dbReference>
<dbReference type="SUPFAM" id="SSF57850">
    <property type="entry name" value="RING/U-box"/>
    <property type="match status" value="1"/>
</dbReference>
<comment type="cofactor">
    <cofactor evidence="1">
        <name>Mg(2+)</name>
        <dbReference type="ChEBI" id="CHEBI:18420"/>
    </cofactor>
</comment>
<dbReference type="AlphaFoldDB" id="A0A8B8AIQ7"/>
<dbReference type="Pfam" id="PF00569">
    <property type="entry name" value="ZZ"/>
    <property type="match status" value="1"/>
</dbReference>
<dbReference type="Gene3D" id="1.10.1410.40">
    <property type="match status" value="1"/>
</dbReference>
<dbReference type="GO" id="GO:0016779">
    <property type="term" value="F:nucleotidyltransferase activity"/>
    <property type="evidence" value="ECO:0007669"/>
    <property type="project" value="UniProtKB-KW"/>
</dbReference>
<keyword evidence="7 11" id="KW-0863">Zinc-finger</keyword>
<evidence type="ECO:0000256" key="3">
    <source>
        <dbReference type="ARBA" id="ARBA00022679"/>
    </source>
</evidence>
<evidence type="ECO:0000256" key="5">
    <source>
        <dbReference type="ARBA" id="ARBA00022723"/>
    </source>
</evidence>
<evidence type="ECO:0000256" key="12">
    <source>
        <dbReference type="SAM" id="MobiDB-lite"/>
    </source>
</evidence>
<evidence type="ECO:0000256" key="11">
    <source>
        <dbReference type="PROSITE-ProRule" id="PRU00228"/>
    </source>
</evidence>
<evidence type="ECO:0000313" key="14">
    <source>
        <dbReference type="Proteomes" id="UP000694844"/>
    </source>
</evidence>
<evidence type="ECO:0000256" key="1">
    <source>
        <dbReference type="ARBA" id="ARBA00001946"/>
    </source>
</evidence>
<dbReference type="Proteomes" id="UP000694844">
    <property type="component" value="Chromosome 7"/>
</dbReference>
<feature type="domain" description="ZZ-type" evidence="13">
    <location>
        <begin position="627"/>
        <end position="676"/>
    </location>
</feature>
<dbReference type="CDD" id="cd02340">
    <property type="entry name" value="ZZ_NBR1_like"/>
    <property type="match status" value="1"/>
</dbReference>
<keyword evidence="4" id="KW-0548">Nucleotidyltransferase</keyword>
<dbReference type="Pfam" id="PF20266">
    <property type="entry name" value="Mab-21_C"/>
    <property type="match status" value="1"/>
</dbReference>
<evidence type="ECO:0000256" key="10">
    <source>
        <dbReference type="ARBA" id="ARBA00022842"/>
    </source>
</evidence>
<dbReference type="InterPro" id="IPR043145">
    <property type="entry name" value="Znf_ZZ_sf"/>
</dbReference>
<feature type="region of interest" description="Disordered" evidence="12">
    <location>
        <begin position="667"/>
        <end position="701"/>
    </location>
</feature>
<comment type="similarity">
    <text evidence="2">Belongs to the mab-21 family.</text>
</comment>
<proteinExistence type="inferred from homology"/>
<keyword evidence="3" id="KW-0808">Transferase</keyword>
<dbReference type="InterPro" id="IPR046903">
    <property type="entry name" value="Mab-21-like_nuc_Trfase"/>
</dbReference>
<reference evidence="15" key="1">
    <citation type="submission" date="2025-08" db="UniProtKB">
        <authorList>
            <consortium name="RefSeq"/>
        </authorList>
    </citation>
    <scope>IDENTIFICATION</scope>
    <source>
        <tissue evidence="15">Whole sample</tissue>
    </source>
</reference>
<dbReference type="GO" id="GO:0008270">
    <property type="term" value="F:zinc ion binding"/>
    <property type="evidence" value="ECO:0007669"/>
    <property type="project" value="UniProtKB-KW"/>
</dbReference>
<dbReference type="Gene3D" id="3.30.460.90">
    <property type="match status" value="1"/>
</dbReference>
<protein>
    <submittedName>
        <fullName evidence="15">Uncharacterized protein LOC111102821</fullName>
    </submittedName>
</protein>
<dbReference type="RefSeq" id="XP_022291417.1">
    <property type="nucleotide sequence ID" value="XM_022435709.1"/>
</dbReference>
<keyword evidence="9" id="KW-0067">ATP-binding</keyword>
<dbReference type="InterPro" id="IPR024810">
    <property type="entry name" value="MAB21L/cGLR"/>
</dbReference>
<dbReference type="OrthoDB" id="5961151at2759"/>
<organism evidence="14 15">
    <name type="scientific">Crassostrea virginica</name>
    <name type="common">Eastern oyster</name>
    <dbReference type="NCBI Taxonomy" id="6565"/>
    <lineage>
        <taxon>Eukaryota</taxon>
        <taxon>Metazoa</taxon>
        <taxon>Spiralia</taxon>
        <taxon>Lophotrochozoa</taxon>
        <taxon>Mollusca</taxon>
        <taxon>Bivalvia</taxon>
        <taxon>Autobranchia</taxon>
        <taxon>Pteriomorphia</taxon>
        <taxon>Ostreida</taxon>
        <taxon>Ostreoidea</taxon>
        <taxon>Ostreidae</taxon>
        <taxon>Crassostrea</taxon>
    </lineage>
</organism>